<dbReference type="Proteomes" id="UP000215914">
    <property type="component" value="Unassembled WGS sequence"/>
</dbReference>
<protein>
    <submittedName>
        <fullName evidence="2">Uncharacterized protein</fullName>
    </submittedName>
</protein>
<comment type="caution">
    <text evidence="2">The sequence shown here is derived from an EMBL/GenBank/DDBJ whole genome shotgun (WGS) entry which is preliminary data.</text>
</comment>
<feature type="transmembrane region" description="Helical" evidence="1">
    <location>
        <begin position="20"/>
        <end position="37"/>
    </location>
</feature>
<keyword evidence="1" id="KW-1133">Transmembrane helix</keyword>
<name>A0A9K3NRR5_HELAN</name>
<dbReference type="AlphaFoldDB" id="A0A9K3NRR5"/>
<dbReference type="EMBL" id="MNCJ02000319">
    <property type="protein sequence ID" value="KAF5810126.1"/>
    <property type="molecule type" value="Genomic_DNA"/>
</dbReference>
<sequence>MWLIGSNTCILERRTRPNQLGQSILIIFLGSGLTHLVNTAMKSWSGGEQFTTKFPGAVSNRDFV</sequence>
<gene>
    <name evidence="2" type="ORF">HanXRQr2_Chr04g0165731</name>
</gene>
<organism evidence="2 3">
    <name type="scientific">Helianthus annuus</name>
    <name type="common">Common sunflower</name>
    <dbReference type="NCBI Taxonomy" id="4232"/>
    <lineage>
        <taxon>Eukaryota</taxon>
        <taxon>Viridiplantae</taxon>
        <taxon>Streptophyta</taxon>
        <taxon>Embryophyta</taxon>
        <taxon>Tracheophyta</taxon>
        <taxon>Spermatophyta</taxon>
        <taxon>Magnoliopsida</taxon>
        <taxon>eudicotyledons</taxon>
        <taxon>Gunneridae</taxon>
        <taxon>Pentapetalae</taxon>
        <taxon>asterids</taxon>
        <taxon>campanulids</taxon>
        <taxon>Asterales</taxon>
        <taxon>Asteraceae</taxon>
        <taxon>Asteroideae</taxon>
        <taxon>Heliantheae alliance</taxon>
        <taxon>Heliantheae</taxon>
        <taxon>Helianthus</taxon>
    </lineage>
</organism>
<accession>A0A9K3NRR5</accession>
<reference evidence="2" key="1">
    <citation type="journal article" date="2017" name="Nature">
        <title>The sunflower genome provides insights into oil metabolism, flowering and Asterid evolution.</title>
        <authorList>
            <person name="Badouin H."/>
            <person name="Gouzy J."/>
            <person name="Grassa C.J."/>
            <person name="Murat F."/>
            <person name="Staton S.E."/>
            <person name="Cottret L."/>
            <person name="Lelandais-Briere C."/>
            <person name="Owens G.L."/>
            <person name="Carrere S."/>
            <person name="Mayjonade B."/>
            <person name="Legrand L."/>
            <person name="Gill N."/>
            <person name="Kane N.C."/>
            <person name="Bowers J.E."/>
            <person name="Hubner S."/>
            <person name="Bellec A."/>
            <person name="Berard A."/>
            <person name="Berges H."/>
            <person name="Blanchet N."/>
            <person name="Boniface M.C."/>
            <person name="Brunel D."/>
            <person name="Catrice O."/>
            <person name="Chaidir N."/>
            <person name="Claudel C."/>
            <person name="Donnadieu C."/>
            <person name="Faraut T."/>
            <person name="Fievet G."/>
            <person name="Helmstetter N."/>
            <person name="King M."/>
            <person name="Knapp S.J."/>
            <person name="Lai Z."/>
            <person name="Le Paslier M.C."/>
            <person name="Lippi Y."/>
            <person name="Lorenzon L."/>
            <person name="Mandel J.R."/>
            <person name="Marage G."/>
            <person name="Marchand G."/>
            <person name="Marquand E."/>
            <person name="Bret-Mestries E."/>
            <person name="Morien E."/>
            <person name="Nambeesan S."/>
            <person name="Nguyen T."/>
            <person name="Pegot-Espagnet P."/>
            <person name="Pouilly N."/>
            <person name="Raftis F."/>
            <person name="Sallet E."/>
            <person name="Schiex T."/>
            <person name="Thomas J."/>
            <person name="Vandecasteele C."/>
            <person name="Vares D."/>
            <person name="Vear F."/>
            <person name="Vautrin S."/>
            <person name="Crespi M."/>
            <person name="Mangin B."/>
            <person name="Burke J.M."/>
            <person name="Salse J."/>
            <person name="Munos S."/>
            <person name="Vincourt P."/>
            <person name="Rieseberg L.H."/>
            <person name="Langlade N.B."/>
        </authorList>
    </citation>
    <scope>NUCLEOTIDE SEQUENCE</scope>
    <source>
        <tissue evidence="2">Leaves</tissue>
    </source>
</reference>
<evidence type="ECO:0000256" key="1">
    <source>
        <dbReference type="SAM" id="Phobius"/>
    </source>
</evidence>
<evidence type="ECO:0000313" key="2">
    <source>
        <dbReference type="EMBL" id="KAF5810126.1"/>
    </source>
</evidence>
<proteinExistence type="predicted"/>
<keyword evidence="3" id="KW-1185">Reference proteome</keyword>
<evidence type="ECO:0000313" key="3">
    <source>
        <dbReference type="Proteomes" id="UP000215914"/>
    </source>
</evidence>
<dbReference type="Gramene" id="mRNA:HanXRQr2_Chr04g0165731">
    <property type="protein sequence ID" value="CDS:HanXRQr2_Chr04g0165731.1"/>
    <property type="gene ID" value="HanXRQr2_Chr04g0165731"/>
</dbReference>
<keyword evidence="1" id="KW-0812">Transmembrane</keyword>
<reference evidence="2" key="2">
    <citation type="submission" date="2020-06" db="EMBL/GenBank/DDBJ databases">
        <title>Helianthus annuus Genome sequencing and assembly Release 2.</title>
        <authorList>
            <person name="Gouzy J."/>
            <person name="Langlade N."/>
            <person name="Munos S."/>
        </authorList>
    </citation>
    <scope>NUCLEOTIDE SEQUENCE</scope>
    <source>
        <tissue evidence="2">Leaves</tissue>
    </source>
</reference>
<keyword evidence="1" id="KW-0472">Membrane</keyword>